<keyword evidence="3" id="KW-1185">Reference proteome</keyword>
<dbReference type="GO" id="GO:0005737">
    <property type="term" value="C:cytoplasm"/>
    <property type="evidence" value="ECO:0000318"/>
    <property type="project" value="GO_Central"/>
</dbReference>
<evidence type="ECO:0000313" key="3">
    <source>
        <dbReference type="Proteomes" id="UP000001514"/>
    </source>
</evidence>
<dbReference type="Proteomes" id="UP000001514">
    <property type="component" value="Unassembled WGS sequence"/>
</dbReference>
<dbReference type="PANTHER" id="PTHR31741:SF14">
    <property type="entry name" value="O-FUCOSYLTRANSFERASE 1"/>
    <property type="match status" value="1"/>
</dbReference>
<gene>
    <name evidence="2" type="ORF">SELMODRAFT_442023</name>
</gene>
<dbReference type="KEGG" id="smo:SELMODRAFT_442023"/>
<name>D8RQP0_SELML</name>
<accession>D8RQP0</accession>
<evidence type="ECO:0000256" key="1">
    <source>
        <dbReference type="SAM" id="MobiDB-lite"/>
    </source>
</evidence>
<reference evidence="2 3" key="1">
    <citation type="journal article" date="2011" name="Science">
        <title>The Selaginella genome identifies genetic changes associated with the evolution of vascular plants.</title>
        <authorList>
            <person name="Banks J.A."/>
            <person name="Nishiyama T."/>
            <person name="Hasebe M."/>
            <person name="Bowman J.L."/>
            <person name="Gribskov M."/>
            <person name="dePamphilis C."/>
            <person name="Albert V.A."/>
            <person name="Aono N."/>
            <person name="Aoyama T."/>
            <person name="Ambrose B.A."/>
            <person name="Ashton N.W."/>
            <person name="Axtell M.J."/>
            <person name="Barker E."/>
            <person name="Barker M.S."/>
            <person name="Bennetzen J.L."/>
            <person name="Bonawitz N.D."/>
            <person name="Chapple C."/>
            <person name="Cheng C."/>
            <person name="Correa L.G."/>
            <person name="Dacre M."/>
            <person name="DeBarry J."/>
            <person name="Dreyer I."/>
            <person name="Elias M."/>
            <person name="Engstrom E.M."/>
            <person name="Estelle M."/>
            <person name="Feng L."/>
            <person name="Finet C."/>
            <person name="Floyd S.K."/>
            <person name="Frommer W.B."/>
            <person name="Fujita T."/>
            <person name="Gramzow L."/>
            <person name="Gutensohn M."/>
            <person name="Harholt J."/>
            <person name="Hattori M."/>
            <person name="Heyl A."/>
            <person name="Hirai T."/>
            <person name="Hiwatashi Y."/>
            <person name="Ishikawa M."/>
            <person name="Iwata M."/>
            <person name="Karol K.G."/>
            <person name="Koehler B."/>
            <person name="Kolukisaoglu U."/>
            <person name="Kubo M."/>
            <person name="Kurata T."/>
            <person name="Lalonde S."/>
            <person name="Li K."/>
            <person name="Li Y."/>
            <person name="Litt A."/>
            <person name="Lyons E."/>
            <person name="Manning G."/>
            <person name="Maruyama T."/>
            <person name="Michael T.P."/>
            <person name="Mikami K."/>
            <person name="Miyazaki S."/>
            <person name="Morinaga S."/>
            <person name="Murata T."/>
            <person name="Mueller-Roeber B."/>
            <person name="Nelson D.R."/>
            <person name="Obara M."/>
            <person name="Oguri Y."/>
            <person name="Olmstead R.G."/>
            <person name="Onodera N."/>
            <person name="Petersen B.L."/>
            <person name="Pils B."/>
            <person name="Prigge M."/>
            <person name="Rensing S.A."/>
            <person name="Riano-Pachon D.M."/>
            <person name="Roberts A.W."/>
            <person name="Sato Y."/>
            <person name="Scheller H.V."/>
            <person name="Schulz B."/>
            <person name="Schulz C."/>
            <person name="Shakirov E.V."/>
            <person name="Shibagaki N."/>
            <person name="Shinohara N."/>
            <person name="Shippen D.E."/>
            <person name="Soerensen I."/>
            <person name="Sotooka R."/>
            <person name="Sugimoto N."/>
            <person name="Sugita M."/>
            <person name="Sumikawa N."/>
            <person name="Tanurdzic M."/>
            <person name="Theissen G."/>
            <person name="Ulvskov P."/>
            <person name="Wakazuki S."/>
            <person name="Weng J.K."/>
            <person name="Willats W.W."/>
            <person name="Wipf D."/>
            <person name="Wolf P.G."/>
            <person name="Yang L."/>
            <person name="Zimmer A.D."/>
            <person name="Zhu Q."/>
            <person name="Mitros T."/>
            <person name="Hellsten U."/>
            <person name="Loque D."/>
            <person name="Otillar R."/>
            <person name="Salamov A."/>
            <person name="Schmutz J."/>
            <person name="Shapiro H."/>
            <person name="Lindquist E."/>
            <person name="Lucas S."/>
            <person name="Rokhsar D."/>
            <person name="Grigoriev I.V."/>
        </authorList>
    </citation>
    <scope>NUCLEOTIDE SEQUENCE [LARGE SCALE GENOMIC DNA]</scope>
</reference>
<dbReference type="PANTHER" id="PTHR31741">
    <property type="entry name" value="OS02G0726500 PROTEIN-RELATED"/>
    <property type="match status" value="1"/>
</dbReference>
<proteinExistence type="predicted"/>
<dbReference type="EMBL" id="GL377586">
    <property type="protein sequence ID" value="EFJ25680.1"/>
    <property type="molecule type" value="Genomic_DNA"/>
</dbReference>
<dbReference type="HOGENOM" id="CLU_755222_0_0_1"/>
<feature type="region of interest" description="Disordered" evidence="1">
    <location>
        <begin position="1"/>
        <end position="34"/>
    </location>
</feature>
<dbReference type="AlphaFoldDB" id="D8RQP0"/>
<protein>
    <submittedName>
        <fullName evidence="2">Uncharacterized protein</fullName>
    </submittedName>
</protein>
<sequence length="367" mass="40290">MRSSSGDSGSEGVPVHPFGFGSRGHAEHRPGYRWQPSSTRWWHRKWRSVIEVEGICWSIVHLAIAAHRSLASSSSGWRPSRSFLPPTPKEGNGDLVVRYNGRQHKHYIHYPRCQNCIANLHSHTDEAGNKKQGKRQDSFQTGRDAAGSALKATSCRSTSDMRWICSLGDTMKVPRAKLCQEAPRLQREALDRELSLDTGRSRLILQAMGLDNSTRLYLAAGDIFRGKTFMQPLYPHLENRTTVAAPEGLEAVQAEGAGTGGGLHATLLLGHRLYYGFRASIQPNRKALAPIFMARESGGGGGDANFEAMVRGDVSPPGESRVVFTNPWPECFSGEGCPANTSMNVRALEEGGDGPFGWKNRIIHVSC</sequence>
<dbReference type="Gramene" id="EFJ25680">
    <property type="protein sequence ID" value="EFJ25680"/>
    <property type="gene ID" value="SELMODRAFT_442023"/>
</dbReference>
<evidence type="ECO:0000313" key="2">
    <source>
        <dbReference type="EMBL" id="EFJ25680.1"/>
    </source>
</evidence>
<organism evidence="3">
    <name type="scientific">Selaginella moellendorffii</name>
    <name type="common">Spikemoss</name>
    <dbReference type="NCBI Taxonomy" id="88036"/>
    <lineage>
        <taxon>Eukaryota</taxon>
        <taxon>Viridiplantae</taxon>
        <taxon>Streptophyta</taxon>
        <taxon>Embryophyta</taxon>
        <taxon>Tracheophyta</taxon>
        <taxon>Lycopodiopsida</taxon>
        <taxon>Selaginellales</taxon>
        <taxon>Selaginellaceae</taxon>
        <taxon>Selaginella</taxon>
    </lineage>
</organism>
<dbReference type="InParanoid" id="D8RQP0"/>